<feature type="domain" description="Peptidase M16 N-terminal" evidence="3">
    <location>
        <begin position="32"/>
        <end position="173"/>
    </location>
</feature>
<evidence type="ECO:0000256" key="1">
    <source>
        <dbReference type="ARBA" id="ARBA00007261"/>
    </source>
</evidence>
<organism evidence="5 6">
    <name type="scientific">Candidatus Shapirobacteria bacterium CG03_land_8_20_14_0_80_39_12</name>
    <dbReference type="NCBI Taxonomy" id="1974879"/>
    <lineage>
        <taxon>Bacteria</taxon>
        <taxon>Candidatus Shapironibacteriota</taxon>
    </lineage>
</organism>
<feature type="domain" description="Peptidase M16 C-terminal" evidence="4">
    <location>
        <begin position="181"/>
        <end position="355"/>
    </location>
</feature>
<evidence type="ECO:0000313" key="6">
    <source>
        <dbReference type="Proteomes" id="UP000229631"/>
    </source>
</evidence>
<dbReference type="PANTHER" id="PTHR11851:SF49">
    <property type="entry name" value="MITOCHONDRIAL-PROCESSING PEPTIDASE SUBUNIT ALPHA"/>
    <property type="match status" value="1"/>
</dbReference>
<dbReference type="InterPro" id="IPR011249">
    <property type="entry name" value="Metalloenz_LuxS/M16"/>
</dbReference>
<dbReference type="PROSITE" id="PS00143">
    <property type="entry name" value="INSULINASE"/>
    <property type="match status" value="1"/>
</dbReference>
<dbReference type="GO" id="GO:0004222">
    <property type="term" value="F:metalloendopeptidase activity"/>
    <property type="evidence" value="ECO:0007669"/>
    <property type="project" value="InterPro"/>
</dbReference>
<gene>
    <name evidence="5" type="ORF">COS54_01970</name>
</gene>
<dbReference type="GO" id="GO:0006508">
    <property type="term" value="P:proteolysis"/>
    <property type="evidence" value="ECO:0007669"/>
    <property type="project" value="InterPro"/>
</dbReference>
<dbReference type="InterPro" id="IPR011765">
    <property type="entry name" value="Pept_M16_N"/>
</dbReference>
<dbReference type="Pfam" id="PF05193">
    <property type="entry name" value="Peptidase_M16_C"/>
    <property type="match status" value="1"/>
</dbReference>
<evidence type="ECO:0000313" key="5">
    <source>
        <dbReference type="EMBL" id="PIV00962.1"/>
    </source>
</evidence>
<name>A0A2M7BCX3_9BACT</name>
<dbReference type="InterPro" id="IPR007863">
    <property type="entry name" value="Peptidase_M16_C"/>
</dbReference>
<dbReference type="InterPro" id="IPR050361">
    <property type="entry name" value="MPP/UQCRC_Complex"/>
</dbReference>
<evidence type="ECO:0000259" key="4">
    <source>
        <dbReference type="Pfam" id="PF05193"/>
    </source>
</evidence>
<dbReference type="GO" id="GO:0046872">
    <property type="term" value="F:metal ion binding"/>
    <property type="evidence" value="ECO:0007669"/>
    <property type="project" value="InterPro"/>
</dbReference>
<comment type="similarity">
    <text evidence="1 2">Belongs to the peptidase M16 family.</text>
</comment>
<evidence type="ECO:0000259" key="3">
    <source>
        <dbReference type="Pfam" id="PF00675"/>
    </source>
</evidence>
<dbReference type="PANTHER" id="PTHR11851">
    <property type="entry name" value="METALLOPROTEASE"/>
    <property type="match status" value="1"/>
</dbReference>
<evidence type="ECO:0000256" key="2">
    <source>
        <dbReference type="RuleBase" id="RU004447"/>
    </source>
</evidence>
<dbReference type="Proteomes" id="UP000229631">
    <property type="component" value="Unassembled WGS sequence"/>
</dbReference>
<evidence type="ECO:0008006" key="7">
    <source>
        <dbReference type="Google" id="ProtNLM"/>
    </source>
</evidence>
<comment type="caution">
    <text evidence="5">The sequence shown here is derived from an EMBL/GenBank/DDBJ whole genome shotgun (WGS) entry which is preliminary data.</text>
</comment>
<dbReference type="SUPFAM" id="SSF63411">
    <property type="entry name" value="LuxS/MPP-like metallohydrolase"/>
    <property type="match status" value="2"/>
</dbReference>
<proteinExistence type="inferred from homology"/>
<dbReference type="Pfam" id="PF00675">
    <property type="entry name" value="Peptidase_M16"/>
    <property type="match status" value="1"/>
</dbReference>
<accession>A0A2M7BCX3</accession>
<reference evidence="6" key="1">
    <citation type="submission" date="2017-09" db="EMBL/GenBank/DDBJ databases">
        <title>Depth-based differentiation of microbial function through sediment-hosted aquifers and enrichment of novel symbionts in the deep terrestrial subsurface.</title>
        <authorList>
            <person name="Probst A.J."/>
            <person name="Ladd B."/>
            <person name="Jarett J.K."/>
            <person name="Geller-Mcgrath D.E."/>
            <person name="Sieber C.M.K."/>
            <person name="Emerson J.B."/>
            <person name="Anantharaman K."/>
            <person name="Thomas B.C."/>
            <person name="Malmstrom R."/>
            <person name="Stieglmeier M."/>
            <person name="Klingl A."/>
            <person name="Woyke T."/>
            <person name="Ryan C.M."/>
            <person name="Banfield J.F."/>
        </authorList>
    </citation>
    <scope>NUCLEOTIDE SEQUENCE [LARGE SCALE GENOMIC DNA]</scope>
</reference>
<protein>
    <recommendedName>
        <fullName evidence="7">Peptidase M16</fullName>
    </recommendedName>
</protein>
<sequence length="437" mass="49584">MLEKTPPLAGKLMNSNYSRTVLTNGLRVLTIPMEGLSSATVLVLIGAGSRYEEADKAGLSHFVEHMIFKGTKKRPTAFDISSLVDSVGGENNAFTGKDQTGFYIKIQKDRLALAFDILSDTLRDSLYLEEEIEREKGPIIEEINMYEDNPLYKIDDVFYELIFDGNPLGWSTAGEKKTVKSIKRDDFLNYVKRFYQGSDMVLAVAGNVNAEEVEKLAEEYFSSFDKGQKEKFIKFEENQTKPQIKIAYKKTDQAHIYFGFPAFSFFDPDRYALEVLSAILGGGMSSRLFIQVRERRGLAYYVRADNDTYHETGLFAARAGLNLEKVEEAVKVILDEFYKTKNGDITEKELSKSKEFLKGRTMLGLESSRRVAEWYAEKELMENQIETPAELLKNIEKVTLADVNRVAKRIFKPEKANLAVIGPFEDKEKLLNIISGK</sequence>
<dbReference type="AlphaFoldDB" id="A0A2M7BCX3"/>
<dbReference type="Gene3D" id="3.30.830.10">
    <property type="entry name" value="Metalloenzyme, LuxS/M16 peptidase-like"/>
    <property type="match status" value="2"/>
</dbReference>
<dbReference type="EMBL" id="PEVC01000037">
    <property type="protein sequence ID" value="PIV00962.1"/>
    <property type="molecule type" value="Genomic_DNA"/>
</dbReference>
<dbReference type="InterPro" id="IPR001431">
    <property type="entry name" value="Pept_M16_Zn_BS"/>
</dbReference>